<keyword evidence="2" id="KW-0547">Nucleotide-binding</keyword>
<dbReference type="Gene3D" id="3.30.200.20">
    <property type="entry name" value="Phosphorylase Kinase, domain 1"/>
    <property type="match status" value="1"/>
</dbReference>
<sequence length="322" mass="36371">MADTEIASPAEAWIIRPDELHLVDNTQIGGRQIAEGRWRNSLVMVKVLSKQAEPNALHVRGELWTSLHHPNVLQMFGVSPVDADPLYVVTQFQPDGNVNRFLEQHPQADRAKIVCDTAAGMQYLHSRGVVHGSLKPPNILVRVDGRACVSDYGMIEVQTSGGSGHRYFSPEAWKGVSGSWLFDRVSLAQEASRLYLAPQMCLLGQCALLRYVCEDSWVLVAFSTRVQIFTSKAPWGILSEKQIFRLLVRQDSRPDRPDEDFGLTDHMWGIMEKCWQRDSRQRPAFDAIIQLLQSNIRISADFRGKLPRFTGVLLEFISMRGN</sequence>
<dbReference type="AlphaFoldDB" id="A0AAD7JX84"/>
<keyword evidence="1" id="KW-0808">Transferase</keyword>
<reference evidence="6" key="1">
    <citation type="submission" date="2023-03" db="EMBL/GenBank/DDBJ databases">
        <title>Massive genome expansion in bonnet fungi (Mycena s.s.) driven by repeated elements and novel gene families across ecological guilds.</title>
        <authorList>
            <consortium name="Lawrence Berkeley National Laboratory"/>
            <person name="Harder C.B."/>
            <person name="Miyauchi S."/>
            <person name="Viragh M."/>
            <person name="Kuo A."/>
            <person name="Thoen E."/>
            <person name="Andreopoulos B."/>
            <person name="Lu D."/>
            <person name="Skrede I."/>
            <person name="Drula E."/>
            <person name="Henrissat B."/>
            <person name="Morin E."/>
            <person name="Kohler A."/>
            <person name="Barry K."/>
            <person name="LaButti K."/>
            <person name="Morin E."/>
            <person name="Salamov A."/>
            <person name="Lipzen A."/>
            <person name="Mereny Z."/>
            <person name="Hegedus B."/>
            <person name="Baldrian P."/>
            <person name="Stursova M."/>
            <person name="Weitz H."/>
            <person name="Taylor A."/>
            <person name="Grigoriev I.V."/>
            <person name="Nagy L.G."/>
            <person name="Martin F."/>
            <person name="Kauserud H."/>
        </authorList>
    </citation>
    <scope>NUCLEOTIDE SEQUENCE</scope>
    <source>
        <strain evidence="6">CBHHK182m</strain>
    </source>
</reference>
<dbReference type="PANTHER" id="PTHR44329:SF288">
    <property type="entry name" value="MITOGEN-ACTIVATED PROTEIN KINASE KINASE KINASE 20"/>
    <property type="match status" value="1"/>
</dbReference>
<evidence type="ECO:0000256" key="4">
    <source>
        <dbReference type="ARBA" id="ARBA00022840"/>
    </source>
</evidence>
<gene>
    <name evidence="6" type="ORF">B0H16DRAFT_166075</name>
</gene>
<evidence type="ECO:0000259" key="5">
    <source>
        <dbReference type="PROSITE" id="PS50011"/>
    </source>
</evidence>
<dbReference type="InterPro" id="IPR001245">
    <property type="entry name" value="Ser-Thr/Tyr_kinase_cat_dom"/>
</dbReference>
<protein>
    <submittedName>
        <fullName evidence="6">Kinase-like domain-containing protein</fullName>
    </submittedName>
</protein>
<accession>A0AAD7JX84</accession>
<evidence type="ECO:0000313" key="6">
    <source>
        <dbReference type="EMBL" id="KAJ7772224.1"/>
    </source>
</evidence>
<dbReference type="GO" id="GO:0004674">
    <property type="term" value="F:protein serine/threonine kinase activity"/>
    <property type="evidence" value="ECO:0007669"/>
    <property type="project" value="TreeGrafter"/>
</dbReference>
<comment type="caution">
    <text evidence="6">The sequence shown here is derived from an EMBL/GenBank/DDBJ whole genome shotgun (WGS) entry which is preliminary data.</text>
</comment>
<feature type="domain" description="Protein kinase" evidence="5">
    <location>
        <begin position="1"/>
        <end position="296"/>
    </location>
</feature>
<keyword evidence="7" id="KW-1185">Reference proteome</keyword>
<dbReference type="SUPFAM" id="SSF56112">
    <property type="entry name" value="Protein kinase-like (PK-like)"/>
    <property type="match status" value="1"/>
</dbReference>
<name>A0AAD7JX84_9AGAR</name>
<evidence type="ECO:0000256" key="2">
    <source>
        <dbReference type="ARBA" id="ARBA00022741"/>
    </source>
</evidence>
<dbReference type="PROSITE" id="PS50011">
    <property type="entry name" value="PROTEIN_KINASE_DOM"/>
    <property type="match status" value="1"/>
</dbReference>
<dbReference type="Proteomes" id="UP001215598">
    <property type="component" value="Unassembled WGS sequence"/>
</dbReference>
<dbReference type="InterPro" id="IPR000719">
    <property type="entry name" value="Prot_kinase_dom"/>
</dbReference>
<keyword evidence="3 6" id="KW-0418">Kinase</keyword>
<dbReference type="InterPro" id="IPR051681">
    <property type="entry name" value="Ser/Thr_Kinases-Pseudokinases"/>
</dbReference>
<keyword evidence="4" id="KW-0067">ATP-binding</keyword>
<proteinExistence type="predicted"/>
<dbReference type="EMBL" id="JARKIB010000014">
    <property type="protein sequence ID" value="KAJ7772224.1"/>
    <property type="molecule type" value="Genomic_DNA"/>
</dbReference>
<dbReference type="Gene3D" id="1.10.510.10">
    <property type="entry name" value="Transferase(Phosphotransferase) domain 1"/>
    <property type="match status" value="1"/>
</dbReference>
<dbReference type="PANTHER" id="PTHR44329">
    <property type="entry name" value="SERINE/THREONINE-PROTEIN KINASE TNNI3K-RELATED"/>
    <property type="match status" value="1"/>
</dbReference>
<evidence type="ECO:0000256" key="3">
    <source>
        <dbReference type="ARBA" id="ARBA00022777"/>
    </source>
</evidence>
<evidence type="ECO:0000256" key="1">
    <source>
        <dbReference type="ARBA" id="ARBA00022679"/>
    </source>
</evidence>
<organism evidence="6 7">
    <name type="scientific">Mycena metata</name>
    <dbReference type="NCBI Taxonomy" id="1033252"/>
    <lineage>
        <taxon>Eukaryota</taxon>
        <taxon>Fungi</taxon>
        <taxon>Dikarya</taxon>
        <taxon>Basidiomycota</taxon>
        <taxon>Agaricomycotina</taxon>
        <taxon>Agaricomycetes</taxon>
        <taxon>Agaricomycetidae</taxon>
        <taxon>Agaricales</taxon>
        <taxon>Marasmiineae</taxon>
        <taxon>Mycenaceae</taxon>
        <taxon>Mycena</taxon>
    </lineage>
</organism>
<dbReference type="GO" id="GO:0005524">
    <property type="term" value="F:ATP binding"/>
    <property type="evidence" value="ECO:0007669"/>
    <property type="project" value="UniProtKB-KW"/>
</dbReference>
<dbReference type="InterPro" id="IPR011009">
    <property type="entry name" value="Kinase-like_dom_sf"/>
</dbReference>
<dbReference type="PIRSF" id="PIRSF000654">
    <property type="entry name" value="Integrin-linked_kinase"/>
    <property type="match status" value="1"/>
</dbReference>
<dbReference type="Pfam" id="PF07714">
    <property type="entry name" value="PK_Tyr_Ser-Thr"/>
    <property type="match status" value="1"/>
</dbReference>
<evidence type="ECO:0000313" key="7">
    <source>
        <dbReference type="Proteomes" id="UP001215598"/>
    </source>
</evidence>